<keyword evidence="4" id="KW-1185">Reference proteome</keyword>
<evidence type="ECO:0000313" key="4">
    <source>
        <dbReference type="Proteomes" id="UP001259982"/>
    </source>
</evidence>
<proteinExistence type="predicted"/>
<dbReference type="PANTHER" id="PTHR11365:SF23">
    <property type="entry name" value="HYPOTHETICAL 5-OXOPROLINASE (EUROFUNG)-RELATED"/>
    <property type="match status" value="1"/>
</dbReference>
<organism evidence="3 4">
    <name type="scientific">Spectribacter acetivorans</name>
    <dbReference type="NCBI Taxonomy" id="3075603"/>
    <lineage>
        <taxon>Bacteria</taxon>
        <taxon>Pseudomonadati</taxon>
        <taxon>Pseudomonadota</taxon>
        <taxon>Gammaproteobacteria</taxon>
        <taxon>Salinisphaerales</taxon>
        <taxon>Salinisphaeraceae</taxon>
        <taxon>Spectribacter</taxon>
    </lineage>
</organism>
<dbReference type="InterPro" id="IPR043129">
    <property type="entry name" value="ATPase_NBD"/>
</dbReference>
<dbReference type="RefSeq" id="WP_311660391.1">
    <property type="nucleotide sequence ID" value="NZ_JAVRHY010000020.1"/>
</dbReference>
<evidence type="ECO:0000313" key="3">
    <source>
        <dbReference type="EMBL" id="MDT0619754.1"/>
    </source>
</evidence>
<dbReference type="Pfam" id="PF01968">
    <property type="entry name" value="Hydantoinase_A"/>
    <property type="match status" value="1"/>
</dbReference>
<gene>
    <name evidence="3" type="ORF">RM531_14850</name>
</gene>
<dbReference type="EMBL" id="JAVRHY010000020">
    <property type="protein sequence ID" value="MDT0619754.1"/>
    <property type="molecule type" value="Genomic_DNA"/>
</dbReference>
<evidence type="ECO:0000259" key="1">
    <source>
        <dbReference type="Pfam" id="PF01968"/>
    </source>
</evidence>
<dbReference type="SUPFAM" id="SSF53067">
    <property type="entry name" value="Actin-like ATPase domain"/>
    <property type="match status" value="1"/>
</dbReference>
<feature type="domain" description="Hydantoinase A/oxoprolinase" evidence="1">
    <location>
        <begin position="201"/>
        <end position="477"/>
    </location>
</feature>
<dbReference type="InterPro" id="IPR002821">
    <property type="entry name" value="Hydantoinase_A"/>
</dbReference>
<protein>
    <submittedName>
        <fullName evidence="3">Hydantoinase/oxoprolinase family protein</fullName>
    </submittedName>
</protein>
<dbReference type="Pfam" id="PF05378">
    <property type="entry name" value="Hydant_A_N"/>
    <property type="match status" value="1"/>
</dbReference>
<name>A0ABU3BBV8_9GAMM</name>
<feature type="domain" description="Hydantoinase/oxoprolinase N-terminal" evidence="2">
    <location>
        <begin position="15"/>
        <end position="180"/>
    </location>
</feature>
<dbReference type="Proteomes" id="UP001259982">
    <property type="component" value="Unassembled WGS sequence"/>
</dbReference>
<sequence>MTTRGAPGSCNPLLVGVDTGGTFTDFVAFDGEHLRVAKIASTPSAPERAVTDGLGRLAIVETNLVHGSTVATNALLEGHHAVTAYVTNEGLTDVLTIGRQARQELYALEPAPRKIPVASELCLAVDQRSDAYGREVTPLGEASLAALRQRLAELEPEAVAINLLYSFFDDRAERRLAEALAPDYFVSRSSAVLAEYKEYERGITTWINASLGPRVGRYLDRLRSAVGEFSVMHSAAGTMSVARARERAVDMLLSGPAAGLVGARFVGRLADRERLLTFDMGGTSTDVALIDGDIPLTSNGEIGGFPVAVPMVDMHTLGAGGGSLARVDAGGLLAVGPSSAGADPGPACYGRGGTEATVTDANMVLGRLPASTRLGGEAALDLAAAQKAIDSVAQQLGTDRMAAAEGVLAVVNEAMAGGLRVMSVQRGEDPRERTLLCFGGAGGLHVCALADTLGMTRAMVPVHAGVLSALGMLVARRSREMSRSVLEAASTLSDSQIDAWLENLRTQGEAELRAEGVEASAITASASLDMRYQGQSAALNISWWDMAQAQTDFHAAHERQNGHRLDEPVEIVTVRMSLAGPELALALPQRAESSESVDAEERVAVHGCEDRVPVYARDTLPAGWRTDGPAIVRDAVATIWLAPGWACETDAYGNLLLTSLRNQSTVG</sequence>
<dbReference type="PANTHER" id="PTHR11365">
    <property type="entry name" value="5-OXOPROLINASE RELATED"/>
    <property type="match status" value="1"/>
</dbReference>
<dbReference type="InterPro" id="IPR045079">
    <property type="entry name" value="Oxoprolinase-like"/>
</dbReference>
<reference evidence="3 4" key="1">
    <citation type="submission" date="2023-09" db="EMBL/GenBank/DDBJ databases">
        <authorList>
            <person name="Rey-Velasco X."/>
        </authorList>
    </citation>
    <scope>NUCLEOTIDE SEQUENCE [LARGE SCALE GENOMIC DNA]</scope>
    <source>
        <strain evidence="3 4">P385</strain>
    </source>
</reference>
<comment type="caution">
    <text evidence="3">The sequence shown here is derived from an EMBL/GenBank/DDBJ whole genome shotgun (WGS) entry which is preliminary data.</text>
</comment>
<evidence type="ECO:0000259" key="2">
    <source>
        <dbReference type="Pfam" id="PF05378"/>
    </source>
</evidence>
<dbReference type="InterPro" id="IPR008040">
    <property type="entry name" value="Hydant_A_N"/>
</dbReference>
<accession>A0ABU3BBV8</accession>